<dbReference type="Gene3D" id="1.10.10.60">
    <property type="entry name" value="Homeodomain-like"/>
    <property type="match status" value="1"/>
</dbReference>
<feature type="compositionally biased region" description="Basic and acidic residues" evidence="1">
    <location>
        <begin position="1"/>
        <end position="27"/>
    </location>
</feature>
<dbReference type="KEGG" id="vg:77936450"/>
<evidence type="ECO:0000313" key="3">
    <source>
        <dbReference type="Proteomes" id="UP000321915"/>
    </source>
</evidence>
<name>A0A5B8WPH0_9CAUD</name>
<dbReference type="GeneID" id="77936450"/>
<organism evidence="2 3">
    <name type="scientific">Arthrobacter phage Qui</name>
    <dbReference type="NCBI Taxonomy" id="2603260"/>
    <lineage>
        <taxon>Viruses</taxon>
        <taxon>Duplodnaviria</taxon>
        <taxon>Heunggongvirae</taxon>
        <taxon>Uroviricota</taxon>
        <taxon>Caudoviricetes</taxon>
        <taxon>Quivirus</taxon>
        <taxon>Quivirus qui</taxon>
    </lineage>
</organism>
<protein>
    <submittedName>
        <fullName evidence="2">RNA polymerase sigma factor</fullName>
    </submittedName>
</protein>
<proteinExistence type="predicted"/>
<reference evidence="2 3" key="1">
    <citation type="submission" date="2019-07" db="EMBL/GenBank/DDBJ databases">
        <authorList>
            <person name="Abdullah A."/>
            <person name="Lima G.C."/>
            <person name="Cuneo C.K."/>
            <person name="Ennest D.C."/>
            <person name="Fritz K.J."/>
            <person name="Johnson B.T."/>
            <person name="Larson S.M."/>
            <person name="Lemunyete M.N."/>
            <person name="Murray M.B."/>
            <person name="Osmond D.E."/>
            <person name="Patras K.A."/>
            <person name="Ransibrahmanakul S."/>
            <person name="Simpson K.A."/>
            <person name="Thull B.S."/>
            <person name="Wetzel S."/>
            <person name="Bonilla J.A."/>
            <person name="Klyczek K."/>
            <person name="Garlena R.A."/>
            <person name="Russell D.A."/>
            <person name="Pope W.H."/>
            <person name="Jacobs-Sera D."/>
            <person name="Hatfull G.F."/>
        </authorList>
    </citation>
    <scope>NUCLEOTIDE SEQUENCE [LARGE SCALE GENOMIC DNA]</scope>
</reference>
<dbReference type="Proteomes" id="UP000321915">
    <property type="component" value="Segment"/>
</dbReference>
<dbReference type="EMBL" id="MN183282">
    <property type="protein sequence ID" value="QED11578.1"/>
    <property type="molecule type" value="Genomic_DNA"/>
</dbReference>
<accession>A0A5B8WPH0</accession>
<evidence type="ECO:0000313" key="2">
    <source>
        <dbReference type="EMBL" id="QED11578.1"/>
    </source>
</evidence>
<evidence type="ECO:0000256" key="1">
    <source>
        <dbReference type="SAM" id="MobiDB-lite"/>
    </source>
</evidence>
<keyword evidence="3" id="KW-1185">Reference proteome</keyword>
<feature type="region of interest" description="Disordered" evidence="1">
    <location>
        <begin position="1"/>
        <end position="34"/>
    </location>
</feature>
<dbReference type="RefSeq" id="YP_010660454.1">
    <property type="nucleotide sequence ID" value="NC_070877.1"/>
</dbReference>
<sequence>MSISEERRNTREYKASNKEKLLQETHSLKAKGRSNVQISKTLEISESAVRRLLSADKPEKDTNEE</sequence>
<gene>
    <name evidence="2" type="primary">88</name>
    <name evidence="2" type="ORF">SEA_QUI_88</name>
</gene>